<keyword evidence="8 15" id="KW-0675">Receptor</keyword>
<keyword evidence="4 10" id="KW-0812">Transmembrane</keyword>
<feature type="chain" id="PRO_5046698241" evidence="12">
    <location>
        <begin position="26"/>
        <end position="888"/>
    </location>
</feature>
<evidence type="ECO:0000256" key="10">
    <source>
        <dbReference type="PROSITE-ProRule" id="PRU01360"/>
    </source>
</evidence>
<dbReference type="Pfam" id="PF07715">
    <property type="entry name" value="Plug"/>
    <property type="match status" value="1"/>
</dbReference>
<keyword evidence="16" id="KW-1185">Reference proteome</keyword>
<evidence type="ECO:0000256" key="11">
    <source>
        <dbReference type="RuleBase" id="RU003357"/>
    </source>
</evidence>
<feature type="signal peptide" evidence="12">
    <location>
        <begin position="1"/>
        <end position="25"/>
    </location>
</feature>
<keyword evidence="2 10" id="KW-0813">Transport</keyword>
<dbReference type="InterPro" id="IPR010917">
    <property type="entry name" value="TonB_rcpt_CS"/>
</dbReference>
<dbReference type="Gene3D" id="2.40.170.20">
    <property type="entry name" value="TonB-dependent receptor, beta-barrel domain"/>
    <property type="match status" value="1"/>
</dbReference>
<keyword evidence="9 10" id="KW-0998">Cell outer membrane</keyword>
<feature type="domain" description="TonB-dependent receptor-like beta-barrel" evidence="13">
    <location>
        <begin position="244"/>
        <end position="816"/>
    </location>
</feature>
<keyword evidence="5 12" id="KW-0732">Signal</keyword>
<dbReference type="InterPro" id="IPR037066">
    <property type="entry name" value="Plug_dom_sf"/>
</dbReference>
<dbReference type="EMBL" id="JADPVI010000003">
    <property type="protein sequence ID" value="MBF8457762.1"/>
    <property type="molecule type" value="Genomic_DNA"/>
</dbReference>
<evidence type="ECO:0000256" key="2">
    <source>
        <dbReference type="ARBA" id="ARBA00022448"/>
    </source>
</evidence>
<evidence type="ECO:0000256" key="3">
    <source>
        <dbReference type="ARBA" id="ARBA00022452"/>
    </source>
</evidence>
<evidence type="ECO:0000256" key="1">
    <source>
        <dbReference type="ARBA" id="ARBA00004571"/>
    </source>
</evidence>
<dbReference type="Proteomes" id="UP000660070">
    <property type="component" value="Unassembled WGS sequence"/>
</dbReference>
<dbReference type="InterPro" id="IPR012910">
    <property type="entry name" value="Plug_dom"/>
</dbReference>
<evidence type="ECO:0000256" key="5">
    <source>
        <dbReference type="ARBA" id="ARBA00022729"/>
    </source>
</evidence>
<comment type="caution">
    <text evidence="15">The sequence shown here is derived from an EMBL/GenBank/DDBJ whole genome shotgun (WGS) entry which is preliminary data.</text>
</comment>
<evidence type="ECO:0000313" key="15">
    <source>
        <dbReference type="EMBL" id="MBF8457762.1"/>
    </source>
</evidence>
<dbReference type="RefSeq" id="WP_196080246.1">
    <property type="nucleotide sequence ID" value="NZ_JADPVI010000003.1"/>
</dbReference>
<comment type="subcellular location">
    <subcellularLocation>
        <location evidence="1 10">Cell outer membrane</location>
        <topology evidence="1 10">Multi-pass membrane protein</topology>
    </subcellularLocation>
</comment>
<accession>A0ABS0FDL0</accession>
<dbReference type="InterPro" id="IPR039426">
    <property type="entry name" value="TonB-dep_rcpt-like"/>
</dbReference>
<dbReference type="PANTHER" id="PTHR30069:SF29">
    <property type="entry name" value="HEMOGLOBIN AND HEMOGLOBIN-HAPTOGLOBIN-BINDING PROTEIN 1-RELATED"/>
    <property type="match status" value="1"/>
</dbReference>
<comment type="similarity">
    <text evidence="10 11">Belongs to the TonB-dependent receptor family.</text>
</comment>
<evidence type="ECO:0000259" key="14">
    <source>
        <dbReference type="Pfam" id="PF07715"/>
    </source>
</evidence>
<dbReference type="PANTHER" id="PTHR30069">
    <property type="entry name" value="TONB-DEPENDENT OUTER MEMBRANE RECEPTOR"/>
    <property type="match status" value="1"/>
</dbReference>
<evidence type="ECO:0000313" key="16">
    <source>
        <dbReference type="Proteomes" id="UP000660070"/>
    </source>
</evidence>
<dbReference type="InterPro" id="IPR000531">
    <property type="entry name" value="Beta-barrel_TonB"/>
</dbReference>
<evidence type="ECO:0000256" key="9">
    <source>
        <dbReference type="ARBA" id="ARBA00023237"/>
    </source>
</evidence>
<reference evidence="15 16" key="1">
    <citation type="submission" date="2020-11" db="EMBL/GenBank/DDBJ databases">
        <title>Kaistella gelatinilytica sp. nov., a flavobacterium isolated from Antarctic Soil.</title>
        <authorList>
            <person name="Li J."/>
        </authorList>
    </citation>
    <scope>NUCLEOTIDE SEQUENCE [LARGE SCALE GENOMIC DNA]</scope>
    <source>
        <strain evidence="15 16">G5-32</strain>
    </source>
</reference>
<evidence type="ECO:0000256" key="8">
    <source>
        <dbReference type="ARBA" id="ARBA00023170"/>
    </source>
</evidence>
<dbReference type="PROSITE" id="PS52016">
    <property type="entry name" value="TONB_DEPENDENT_REC_3"/>
    <property type="match status" value="1"/>
</dbReference>
<proteinExistence type="inferred from homology"/>
<organism evidence="15 16">
    <name type="scientific">Kaistella gelatinilytica</name>
    <dbReference type="NCBI Taxonomy" id="2787636"/>
    <lineage>
        <taxon>Bacteria</taxon>
        <taxon>Pseudomonadati</taxon>
        <taxon>Bacteroidota</taxon>
        <taxon>Flavobacteriia</taxon>
        <taxon>Flavobacteriales</taxon>
        <taxon>Weeksellaceae</taxon>
        <taxon>Chryseobacterium group</taxon>
        <taxon>Kaistella</taxon>
    </lineage>
</organism>
<evidence type="ECO:0000256" key="4">
    <source>
        <dbReference type="ARBA" id="ARBA00022692"/>
    </source>
</evidence>
<feature type="domain" description="TonB-dependent receptor plug" evidence="14">
    <location>
        <begin position="52"/>
        <end position="161"/>
    </location>
</feature>
<sequence length="888" mass="96858">MKSNLLKKSMLTVVITLSTASVYYAQSVKDTLSREADIEQVVLTGVADIAKDRKTPVAVSTIKEAQIVEKLGNQEFPEILNTTPSVYATKGGGGFGDSKLNIRGFDQKNIAVMVNGVPVNDMETGAVYWSNWAGLSDVTSAMQVQRGLGSSKLAIASVGGTVNILTRAADKKEGGIVSAALGNNGYLKTLAAYNSGKMANGLSTSFLLSRTAGSTYADGTKFEGYNYYWALGYKKGNHDFQFTITGAPQTHNQRFSYVTLQNYIKYGSDGEPNIRYNPDWGTLKGEEYSMRVNYYHKPVLSLNWDWNISPSSKLNTVAYASFGRGAGTASVGKSNGKDLSAFTTPEGTLNIDGIVASNAASTPDKGILIRNASINSHNWYGVITSFNHKINDQINFTVGFDGRYYYGYHYQIATDLLGGSAYRDQGNKNLFVPNAQNVLVPGYNYVSNVFAPKPDWNPFGGKINNISDRIGYNNDGEALWYGGFGQLEYSNDKLSAFVQGAVSQQGFQRIDNFLIDGVSTLNGNNYVGYNNPASGSTPLTAPYAATAANPALNTKTGFKNILGYNVKAGLNYNIDEHHNVFGNIGYYSKQPFLNAVYPNNKNYLNPNLTNEKIFGVELGYGFRSAVFNGNINVYRTSWADRLLRKSNGNITLPDTSVYLNTYANISGITEIHQGVEFDGNARLTKYLSLTAMASIGDWYYKGQATGDVFDETNVAVPGQSAQTLYLDKVKVGSSAQSTYAAGFILEPVKDLKLDASYRYVDRLYANLNVTSFNTTAAQDAGALKLPSFGLFDLGASYKYYINAKQSFTIRGNVYNLFDKVYISESNTNIFSGLSKDQYAALNPAFTGTTLTTNYNNYVAAGTYNGVSQQNQAYFGFGRTWSASLAFNF</sequence>
<keyword evidence="7 10" id="KW-0472">Membrane</keyword>
<gene>
    <name evidence="15" type="ORF">IV494_11285</name>
</gene>
<dbReference type="Pfam" id="PF00593">
    <property type="entry name" value="TonB_dep_Rec_b-barrel"/>
    <property type="match status" value="1"/>
</dbReference>
<dbReference type="PROSITE" id="PS01156">
    <property type="entry name" value="TONB_DEPENDENT_REC_2"/>
    <property type="match status" value="1"/>
</dbReference>
<dbReference type="Gene3D" id="2.170.130.10">
    <property type="entry name" value="TonB-dependent receptor, plug domain"/>
    <property type="match status" value="1"/>
</dbReference>
<dbReference type="SUPFAM" id="SSF56935">
    <property type="entry name" value="Porins"/>
    <property type="match status" value="1"/>
</dbReference>
<keyword evidence="3 10" id="KW-1134">Transmembrane beta strand</keyword>
<dbReference type="InterPro" id="IPR036942">
    <property type="entry name" value="Beta-barrel_TonB_sf"/>
</dbReference>
<evidence type="ECO:0000256" key="6">
    <source>
        <dbReference type="ARBA" id="ARBA00023077"/>
    </source>
</evidence>
<evidence type="ECO:0000256" key="7">
    <source>
        <dbReference type="ARBA" id="ARBA00023136"/>
    </source>
</evidence>
<name>A0ABS0FDL0_9FLAO</name>
<evidence type="ECO:0000256" key="12">
    <source>
        <dbReference type="SAM" id="SignalP"/>
    </source>
</evidence>
<protein>
    <submittedName>
        <fullName evidence="15">TonB-dependent receptor plug domain-containing protein</fullName>
    </submittedName>
</protein>
<keyword evidence="6 11" id="KW-0798">TonB box</keyword>
<evidence type="ECO:0000259" key="13">
    <source>
        <dbReference type="Pfam" id="PF00593"/>
    </source>
</evidence>